<dbReference type="Proteomes" id="UP001189429">
    <property type="component" value="Unassembled WGS sequence"/>
</dbReference>
<evidence type="ECO:0000256" key="1">
    <source>
        <dbReference type="SAM" id="MobiDB-lite"/>
    </source>
</evidence>
<keyword evidence="3" id="KW-1185">Reference proteome</keyword>
<feature type="region of interest" description="Disordered" evidence="1">
    <location>
        <begin position="577"/>
        <end position="621"/>
    </location>
</feature>
<organism evidence="2 3">
    <name type="scientific">Prorocentrum cordatum</name>
    <dbReference type="NCBI Taxonomy" id="2364126"/>
    <lineage>
        <taxon>Eukaryota</taxon>
        <taxon>Sar</taxon>
        <taxon>Alveolata</taxon>
        <taxon>Dinophyceae</taxon>
        <taxon>Prorocentrales</taxon>
        <taxon>Prorocentraceae</taxon>
        <taxon>Prorocentrum</taxon>
    </lineage>
</organism>
<evidence type="ECO:0000313" key="2">
    <source>
        <dbReference type="EMBL" id="CAK0797156.1"/>
    </source>
</evidence>
<gene>
    <name evidence="2" type="ORF">PCOR1329_LOCUS6325</name>
</gene>
<feature type="compositionally biased region" description="Basic and acidic residues" evidence="1">
    <location>
        <begin position="577"/>
        <end position="605"/>
    </location>
</feature>
<protein>
    <submittedName>
        <fullName evidence="2">Uncharacterized protein</fullName>
    </submittedName>
</protein>
<proteinExistence type="predicted"/>
<evidence type="ECO:0000313" key="3">
    <source>
        <dbReference type="Proteomes" id="UP001189429"/>
    </source>
</evidence>
<feature type="region of interest" description="Disordered" evidence="1">
    <location>
        <begin position="153"/>
        <end position="220"/>
    </location>
</feature>
<accession>A0ABN9PZ74</accession>
<sequence length="728" mass="77534">MSAVDPAQVEQAKLAPITADTRRKARRALNVMKAADPDFTFTEDTVVTWRALRAVLPKESRITANLLRSQQSTVQRKAAVGKKYHMQYEAACKHPDPRAFQYLVNPRDVPDLPSGVDPDAVWVAQWKCDPDWLGGDAWHINCEAAAVRTLTLDDQGGSGAPPSLSDRSPGADAPSPAPAGGGGGSPPQAEPRTEGGGSPRTEGGGSPRASEADAANDSGDEDVAVTMKKLCGHLKARAEQQRIAKAHLNDTGSVQFWAERFAADLVKKTPPPAPRDVSAQTFILKTLRGAPCYDDLAPFAAVIERWVSWQGNAAPVASWQPLGSAIIELHATPVQTQIALGAQLDFKEQRKFLSSPLVADLQRKQLAMQIDVLKTRCAHGVGPAAAREQAGELVKNAERIGTKSQMQEVSLARAMGGTMPEEEKVAYLVAEPERWETLRPWWPKHEYFDHMHKVVSGAKSGVKDMDLDFFIEFAPRVYEREELLKLVANPTTRAVLMTMKNLSGRASAATGSSGQTGLGNANVAALPDPLNGTEEQLKEWADMWECIGQANKAILAKESTSLGPLLRALKEHAEQAAKAAKDAAKATEDAGQQRKDESKAGKRPADGAAAGAPDPKKARSPPLQVGDIFYLTVMKKKEDWENCKAEVTRISPPSLTSELTATVEMLGGNKKGRKRGVLLTQIRLAGDGAAAANGAQAAAPGAPGGGAAAPEEAPLANVAAAILGGDSD</sequence>
<reference evidence="2" key="1">
    <citation type="submission" date="2023-10" db="EMBL/GenBank/DDBJ databases">
        <authorList>
            <person name="Chen Y."/>
            <person name="Shah S."/>
            <person name="Dougan E. K."/>
            <person name="Thang M."/>
            <person name="Chan C."/>
        </authorList>
    </citation>
    <scope>NUCLEOTIDE SEQUENCE [LARGE SCALE GENOMIC DNA]</scope>
</reference>
<comment type="caution">
    <text evidence="2">The sequence shown here is derived from an EMBL/GenBank/DDBJ whole genome shotgun (WGS) entry which is preliminary data.</text>
</comment>
<dbReference type="EMBL" id="CAUYUJ010001692">
    <property type="protein sequence ID" value="CAK0797156.1"/>
    <property type="molecule type" value="Genomic_DNA"/>
</dbReference>
<feature type="compositionally biased region" description="Gly residues" evidence="1">
    <location>
        <begin position="194"/>
        <end position="206"/>
    </location>
</feature>
<name>A0ABN9PZ74_9DINO</name>